<protein>
    <submittedName>
        <fullName evidence="2 3">Uncharacterized protein</fullName>
    </submittedName>
</protein>
<keyword evidence="1" id="KW-0472">Membrane</keyword>
<dbReference type="EMBL" id="GL876973">
    <property type="protein sequence ID" value="KLU89877.1"/>
    <property type="molecule type" value="Genomic_DNA"/>
</dbReference>
<reference evidence="2" key="2">
    <citation type="submission" date="2010-05" db="EMBL/GenBank/DDBJ databases">
        <title>The Genome Sequence of Magnaporthe poae strain ATCC 64411.</title>
        <authorList>
            <consortium name="The Broad Institute Genome Sequencing Platform"/>
            <consortium name="Broad Institute Genome Sequencing Center for Infectious Disease"/>
            <person name="Ma L.-J."/>
            <person name="Dead R."/>
            <person name="Young S."/>
            <person name="Zeng Q."/>
            <person name="Koehrsen M."/>
            <person name="Alvarado L."/>
            <person name="Berlin A."/>
            <person name="Chapman S.B."/>
            <person name="Chen Z."/>
            <person name="Freedman E."/>
            <person name="Gellesch M."/>
            <person name="Goldberg J."/>
            <person name="Griggs A."/>
            <person name="Gujja S."/>
            <person name="Heilman E.R."/>
            <person name="Heiman D."/>
            <person name="Hepburn T."/>
            <person name="Howarth C."/>
            <person name="Jen D."/>
            <person name="Larson L."/>
            <person name="Mehta T."/>
            <person name="Neiman D."/>
            <person name="Pearson M."/>
            <person name="Roberts A."/>
            <person name="Saif S."/>
            <person name="Shea T."/>
            <person name="Shenoy N."/>
            <person name="Sisk P."/>
            <person name="Stolte C."/>
            <person name="Sykes S."/>
            <person name="Walk T."/>
            <person name="White J."/>
            <person name="Yandava C."/>
            <person name="Haas B."/>
            <person name="Nusbaum C."/>
            <person name="Birren B."/>
        </authorList>
    </citation>
    <scope>NUCLEOTIDE SEQUENCE</scope>
    <source>
        <strain evidence="2">ATCC 64411</strain>
    </source>
</reference>
<reference evidence="2" key="3">
    <citation type="submission" date="2011-03" db="EMBL/GenBank/DDBJ databases">
        <title>Annotation of Magnaporthe poae ATCC 64411.</title>
        <authorList>
            <person name="Ma L.-J."/>
            <person name="Dead R."/>
            <person name="Young S.K."/>
            <person name="Zeng Q."/>
            <person name="Gargeya S."/>
            <person name="Fitzgerald M."/>
            <person name="Haas B."/>
            <person name="Abouelleil A."/>
            <person name="Alvarado L."/>
            <person name="Arachchi H.M."/>
            <person name="Berlin A."/>
            <person name="Brown A."/>
            <person name="Chapman S.B."/>
            <person name="Chen Z."/>
            <person name="Dunbar C."/>
            <person name="Freedman E."/>
            <person name="Gearin G."/>
            <person name="Gellesch M."/>
            <person name="Goldberg J."/>
            <person name="Griggs A."/>
            <person name="Gujja S."/>
            <person name="Heiman D."/>
            <person name="Howarth C."/>
            <person name="Larson L."/>
            <person name="Lui A."/>
            <person name="MacDonald P.J.P."/>
            <person name="Mehta T."/>
            <person name="Montmayeur A."/>
            <person name="Murphy C."/>
            <person name="Neiman D."/>
            <person name="Pearson M."/>
            <person name="Priest M."/>
            <person name="Roberts A."/>
            <person name="Saif S."/>
            <person name="Shea T."/>
            <person name="Shenoy N."/>
            <person name="Sisk P."/>
            <person name="Stolte C."/>
            <person name="Sykes S."/>
            <person name="Yandava C."/>
            <person name="Wortman J."/>
            <person name="Nusbaum C."/>
            <person name="Birren B."/>
        </authorList>
    </citation>
    <scope>NUCLEOTIDE SEQUENCE</scope>
    <source>
        <strain evidence="2">ATCC 64411</strain>
    </source>
</reference>
<evidence type="ECO:0000313" key="4">
    <source>
        <dbReference type="Proteomes" id="UP000011715"/>
    </source>
</evidence>
<sequence>MTVIPATDRPATPVIEVNLRVGLPRGSEPYILHQQGSCRAHVYLDPAATNAVPQPSPREIPSNRPEIVHAATQTDAEDSGKFQQLPQVKAPAKKVDRTELSMIIRMRQIGPHFCPAGHLEHLRSAEEGLAKQRRCEESGIRDVPKQACKNPAAMGNCVEYILVIPLVLFMSWATATAIVKCGLFWSEYKSILWSVIAVCQYLSCLSGIEYDNEMKRSLERAGYICPRCGCLTPAGEARLELADRDRAGGADVIPALETGSLEKTKIN</sequence>
<accession>A0A0C4E8E6</accession>
<dbReference type="eggNOG" id="ENOG502RNFB">
    <property type="taxonomic scope" value="Eukaryota"/>
</dbReference>
<dbReference type="OrthoDB" id="10655989at2759"/>
<feature type="transmembrane region" description="Helical" evidence="1">
    <location>
        <begin position="160"/>
        <end position="185"/>
    </location>
</feature>
<reference evidence="3" key="4">
    <citation type="journal article" date="2015" name="G3 (Bethesda)">
        <title>Genome sequences of three phytopathogenic species of the Magnaporthaceae family of fungi.</title>
        <authorList>
            <person name="Okagaki L.H."/>
            <person name="Nunes C.C."/>
            <person name="Sailsbery J."/>
            <person name="Clay B."/>
            <person name="Brown D."/>
            <person name="John T."/>
            <person name="Oh Y."/>
            <person name="Young N."/>
            <person name="Fitzgerald M."/>
            <person name="Haas B.J."/>
            <person name="Zeng Q."/>
            <person name="Young S."/>
            <person name="Adiconis X."/>
            <person name="Fan L."/>
            <person name="Levin J.Z."/>
            <person name="Mitchell T.K."/>
            <person name="Okubara P.A."/>
            <person name="Farman M.L."/>
            <person name="Kohn L.M."/>
            <person name="Birren B."/>
            <person name="Ma L.-J."/>
            <person name="Dean R.A."/>
        </authorList>
    </citation>
    <scope>NUCLEOTIDE SEQUENCE</scope>
    <source>
        <strain evidence="3">ATCC 64411 / 73-15</strain>
    </source>
</reference>
<gene>
    <name evidence="2" type="ORF">MAPG_08846</name>
</gene>
<proteinExistence type="predicted"/>
<reference evidence="4" key="1">
    <citation type="submission" date="2010-05" db="EMBL/GenBank/DDBJ databases">
        <title>The genome sequence of Magnaporthe poae strain ATCC 64411.</title>
        <authorList>
            <person name="Ma L.-J."/>
            <person name="Dead R."/>
            <person name="Young S."/>
            <person name="Zeng Q."/>
            <person name="Koehrsen M."/>
            <person name="Alvarado L."/>
            <person name="Berlin A."/>
            <person name="Chapman S.B."/>
            <person name="Chen Z."/>
            <person name="Freedman E."/>
            <person name="Gellesch M."/>
            <person name="Goldberg J."/>
            <person name="Griggs A."/>
            <person name="Gujja S."/>
            <person name="Heilman E.R."/>
            <person name="Heiman D."/>
            <person name="Hepburn T."/>
            <person name="Howarth C."/>
            <person name="Jen D."/>
            <person name="Larson L."/>
            <person name="Mehta T."/>
            <person name="Neiman D."/>
            <person name="Pearson M."/>
            <person name="Roberts A."/>
            <person name="Saif S."/>
            <person name="Shea T."/>
            <person name="Shenoy N."/>
            <person name="Sisk P."/>
            <person name="Stolte C."/>
            <person name="Sykes S."/>
            <person name="Walk T."/>
            <person name="White J."/>
            <person name="Yandava C."/>
            <person name="Haas B."/>
            <person name="Nusbaum C."/>
            <person name="Birren B."/>
        </authorList>
    </citation>
    <scope>NUCLEOTIDE SEQUENCE [LARGE SCALE GENOMIC DNA]</scope>
    <source>
        <strain evidence="4">ATCC 64411 / 73-15</strain>
    </source>
</reference>
<keyword evidence="4" id="KW-1185">Reference proteome</keyword>
<keyword evidence="1" id="KW-1133">Transmembrane helix</keyword>
<organism evidence="3 4">
    <name type="scientific">Magnaporthiopsis poae (strain ATCC 64411 / 73-15)</name>
    <name type="common">Kentucky bluegrass fungus</name>
    <name type="synonym">Magnaporthe poae</name>
    <dbReference type="NCBI Taxonomy" id="644358"/>
    <lineage>
        <taxon>Eukaryota</taxon>
        <taxon>Fungi</taxon>
        <taxon>Dikarya</taxon>
        <taxon>Ascomycota</taxon>
        <taxon>Pezizomycotina</taxon>
        <taxon>Sordariomycetes</taxon>
        <taxon>Sordariomycetidae</taxon>
        <taxon>Magnaporthales</taxon>
        <taxon>Magnaporthaceae</taxon>
        <taxon>Magnaporthiopsis</taxon>
    </lineage>
</organism>
<evidence type="ECO:0000256" key="1">
    <source>
        <dbReference type="SAM" id="Phobius"/>
    </source>
</evidence>
<reference evidence="3" key="5">
    <citation type="submission" date="2015-06" db="UniProtKB">
        <authorList>
            <consortium name="EnsemblFungi"/>
        </authorList>
    </citation>
    <scope>IDENTIFICATION</scope>
    <source>
        <strain evidence="3">ATCC 64411</strain>
    </source>
</reference>
<evidence type="ECO:0000313" key="2">
    <source>
        <dbReference type="EMBL" id="KLU89877.1"/>
    </source>
</evidence>
<keyword evidence="1" id="KW-0812">Transmembrane</keyword>
<dbReference type="EMBL" id="ADBL01002155">
    <property type="status" value="NOT_ANNOTATED_CDS"/>
    <property type="molecule type" value="Genomic_DNA"/>
</dbReference>
<name>A0A0C4E8E6_MAGP6</name>
<dbReference type="AlphaFoldDB" id="A0A0C4E8E6"/>
<dbReference type="Proteomes" id="UP000011715">
    <property type="component" value="Unassembled WGS sequence"/>
</dbReference>
<dbReference type="VEuPathDB" id="FungiDB:MAPG_08846"/>
<dbReference type="EnsemblFungi" id="MAPG_08846T0">
    <property type="protein sequence ID" value="MAPG_08846T0"/>
    <property type="gene ID" value="MAPG_08846"/>
</dbReference>
<evidence type="ECO:0000313" key="3">
    <source>
        <dbReference type="EnsemblFungi" id="MAPG_08846T0"/>
    </source>
</evidence>